<evidence type="ECO:0000256" key="2">
    <source>
        <dbReference type="ARBA" id="ARBA00022801"/>
    </source>
</evidence>
<proteinExistence type="inferred from homology"/>
<organism evidence="5 6">
    <name type="scientific">Aquamicrobium aerolatum DSM 21857</name>
    <dbReference type="NCBI Taxonomy" id="1121003"/>
    <lineage>
        <taxon>Bacteria</taxon>
        <taxon>Pseudomonadati</taxon>
        <taxon>Pseudomonadota</taxon>
        <taxon>Alphaproteobacteria</taxon>
        <taxon>Hyphomicrobiales</taxon>
        <taxon>Phyllobacteriaceae</taxon>
        <taxon>Aerobium</taxon>
    </lineage>
</organism>
<keyword evidence="4" id="KW-0732">Signal</keyword>
<dbReference type="PANTHER" id="PTHR34135">
    <property type="entry name" value="LYSOZYME"/>
    <property type="match status" value="1"/>
</dbReference>
<sequence>MLRLLTLGLLILLSACTTGGYNLADLAPSGSNVSAGHVAVTHPRFGDHKPHPWDRRAPWTYAVHGTDVSKYQGAVDWQKARDAGISFVFIKATEGGDRVDEFFKPHWNGARAAGIPRSAYHFYYFCRPAHEQAQWFIRNVPREAGSLPHVLDMEWNHMSPSCKLRPPAATVQSEMKIFLDMIERHYGKRPIIYTSVDFYQDNRLHEFKGYQWWLRSVANHPDIIYNRQPFLFWQYTGTGEVPGINGEADINVFNGSAAQWRAWLQTNGR</sequence>
<keyword evidence="3" id="KW-0326">Glycosidase</keyword>
<gene>
    <name evidence="5" type="ORF">SAMN03080618_02801</name>
</gene>
<dbReference type="PROSITE" id="PS51257">
    <property type="entry name" value="PROKAR_LIPOPROTEIN"/>
    <property type="match status" value="1"/>
</dbReference>
<comment type="similarity">
    <text evidence="1">Belongs to the glycosyl hydrolase 25 family.</text>
</comment>
<dbReference type="GO" id="GO:0003796">
    <property type="term" value="F:lysozyme activity"/>
    <property type="evidence" value="ECO:0007669"/>
    <property type="project" value="InterPro"/>
</dbReference>
<dbReference type="PANTHER" id="PTHR34135:SF2">
    <property type="entry name" value="LYSOZYME"/>
    <property type="match status" value="1"/>
</dbReference>
<dbReference type="Gene3D" id="3.20.20.80">
    <property type="entry name" value="Glycosidases"/>
    <property type="match status" value="1"/>
</dbReference>
<dbReference type="SUPFAM" id="SSF51445">
    <property type="entry name" value="(Trans)glycosidases"/>
    <property type="match status" value="1"/>
</dbReference>
<dbReference type="EMBL" id="FORF01000016">
    <property type="protein sequence ID" value="SFJ37616.1"/>
    <property type="molecule type" value="Genomic_DNA"/>
</dbReference>
<dbReference type="CDD" id="cd06413">
    <property type="entry name" value="GH25_muramidase_1"/>
    <property type="match status" value="1"/>
</dbReference>
<reference evidence="6" key="1">
    <citation type="submission" date="2016-10" db="EMBL/GenBank/DDBJ databases">
        <authorList>
            <person name="Varghese N."/>
            <person name="Submissions S."/>
        </authorList>
    </citation>
    <scope>NUCLEOTIDE SEQUENCE [LARGE SCALE GENOMIC DNA]</scope>
    <source>
        <strain evidence="6">DSM 21857</strain>
    </source>
</reference>
<dbReference type="GO" id="GO:0016052">
    <property type="term" value="P:carbohydrate catabolic process"/>
    <property type="evidence" value="ECO:0007669"/>
    <property type="project" value="TreeGrafter"/>
</dbReference>
<evidence type="ECO:0000313" key="5">
    <source>
        <dbReference type="EMBL" id="SFJ37616.1"/>
    </source>
</evidence>
<dbReference type="OrthoDB" id="9798192at2"/>
<evidence type="ECO:0000256" key="3">
    <source>
        <dbReference type="ARBA" id="ARBA00023295"/>
    </source>
</evidence>
<dbReference type="Pfam" id="PF01183">
    <property type="entry name" value="Glyco_hydro_25"/>
    <property type="match status" value="1"/>
</dbReference>
<accession>A0A1I3QWV8</accession>
<dbReference type="InterPro" id="IPR018077">
    <property type="entry name" value="Glyco_hydro_fam25_subgr"/>
</dbReference>
<evidence type="ECO:0000313" key="6">
    <source>
        <dbReference type="Proteomes" id="UP000242763"/>
    </source>
</evidence>
<protein>
    <submittedName>
        <fullName evidence="5">Lysozyme</fullName>
    </submittedName>
</protein>
<dbReference type="STRING" id="1121003.SAMN03080618_02801"/>
<evidence type="ECO:0000256" key="1">
    <source>
        <dbReference type="ARBA" id="ARBA00010646"/>
    </source>
</evidence>
<feature type="signal peptide" evidence="4">
    <location>
        <begin position="1"/>
        <end position="24"/>
    </location>
</feature>
<dbReference type="InterPro" id="IPR002053">
    <property type="entry name" value="Glyco_hydro_25"/>
</dbReference>
<dbReference type="AlphaFoldDB" id="A0A1I3QWV8"/>
<feature type="chain" id="PRO_5017381569" evidence="4">
    <location>
        <begin position="25"/>
        <end position="269"/>
    </location>
</feature>
<dbReference type="PROSITE" id="PS51904">
    <property type="entry name" value="GLYCOSYL_HYDROL_F25_2"/>
    <property type="match status" value="1"/>
</dbReference>
<dbReference type="GO" id="GO:0016998">
    <property type="term" value="P:cell wall macromolecule catabolic process"/>
    <property type="evidence" value="ECO:0007669"/>
    <property type="project" value="InterPro"/>
</dbReference>
<dbReference type="Proteomes" id="UP000242763">
    <property type="component" value="Unassembled WGS sequence"/>
</dbReference>
<dbReference type="InterPro" id="IPR017853">
    <property type="entry name" value="GH"/>
</dbReference>
<keyword evidence="2" id="KW-0378">Hydrolase</keyword>
<dbReference type="GO" id="GO:0009253">
    <property type="term" value="P:peptidoglycan catabolic process"/>
    <property type="evidence" value="ECO:0007669"/>
    <property type="project" value="InterPro"/>
</dbReference>
<dbReference type="SMART" id="SM00641">
    <property type="entry name" value="Glyco_25"/>
    <property type="match status" value="1"/>
</dbReference>
<dbReference type="RefSeq" id="WP_091523503.1">
    <property type="nucleotide sequence ID" value="NZ_FORF01000016.1"/>
</dbReference>
<keyword evidence="6" id="KW-1185">Reference proteome</keyword>
<evidence type="ECO:0000256" key="4">
    <source>
        <dbReference type="SAM" id="SignalP"/>
    </source>
</evidence>
<name>A0A1I3QWV8_9HYPH</name>